<reference evidence="1" key="1">
    <citation type="journal article" date="2014" name="Int. J. Syst. Evol. Microbiol.">
        <title>Complete genome sequence of Corynebacterium casei LMG S-19264T (=DSM 44701T), isolated from a smear-ripened cheese.</title>
        <authorList>
            <consortium name="US DOE Joint Genome Institute (JGI-PGF)"/>
            <person name="Walter F."/>
            <person name="Albersmeier A."/>
            <person name="Kalinowski J."/>
            <person name="Ruckert C."/>
        </authorList>
    </citation>
    <scope>NUCLEOTIDE SEQUENCE</scope>
    <source>
        <strain evidence="1">CGMCC 1.15371</strain>
    </source>
</reference>
<comment type="caution">
    <text evidence="1">The sequence shown here is derived from an EMBL/GenBank/DDBJ whole genome shotgun (WGS) entry which is preliminary data.</text>
</comment>
<sequence length="83" mass="9784">MRLENRQIKQMSDEIFSEMTRLGSEIERYEKADLIYVIDHLCRVVKALTDDGMNRKGDYQYALSKMEIARDTIKNYSDKTVTT</sequence>
<organism evidence="1 2">
    <name type="scientific">Pullulanibacillus camelliae</name>
    <dbReference type="NCBI Taxonomy" id="1707096"/>
    <lineage>
        <taxon>Bacteria</taxon>
        <taxon>Bacillati</taxon>
        <taxon>Bacillota</taxon>
        <taxon>Bacilli</taxon>
        <taxon>Bacillales</taxon>
        <taxon>Sporolactobacillaceae</taxon>
        <taxon>Pullulanibacillus</taxon>
    </lineage>
</organism>
<gene>
    <name evidence="1" type="ORF">GCM10011391_29430</name>
</gene>
<name>A0A8J2YK35_9BACL</name>
<protein>
    <submittedName>
        <fullName evidence="1">Uncharacterized protein</fullName>
    </submittedName>
</protein>
<accession>A0A8J2YK35</accession>
<dbReference type="RefSeq" id="WP_188695767.1">
    <property type="nucleotide sequence ID" value="NZ_BMIR01000015.1"/>
</dbReference>
<dbReference type="AlphaFoldDB" id="A0A8J2YK35"/>
<proteinExistence type="predicted"/>
<evidence type="ECO:0000313" key="1">
    <source>
        <dbReference type="EMBL" id="GGE48722.1"/>
    </source>
</evidence>
<reference evidence="1" key="2">
    <citation type="submission" date="2020-09" db="EMBL/GenBank/DDBJ databases">
        <authorList>
            <person name="Sun Q."/>
            <person name="Zhou Y."/>
        </authorList>
    </citation>
    <scope>NUCLEOTIDE SEQUENCE</scope>
    <source>
        <strain evidence="1">CGMCC 1.15371</strain>
    </source>
</reference>
<dbReference type="EMBL" id="BMIR01000015">
    <property type="protein sequence ID" value="GGE48722.1"/>
    <property type="molecule type" value="Genomic_DNA"/>
</dbReference>
<dbReference type="Proteomes" id="UP000628775">
    <property type="component" value="Unassembled WGS sequence"/>
</dbReference>
<evidence type="ECO:0000313" key="2">
    <source>
        <dbReference type="Proteomes" id="UP000628775"/>
    </source>
</evidence>
<keyword evidence="2" id="KW-1185">Reference proteome</keyword>